<name>A0A1V4APQ3_9BACT</name>
<dbReference type="PROSITE" id="PS01031">
    <property type="entry name" value="SHSP"/>
    <property type="match status" value="1"/>
</dbReference>
<feature type="domain" description="CS" evidence="4">
    <location>
        <begin position="43"/>
        <end position="146"/>
    </location>
</feature>
<dbReference type="InterPro" id="IPR007052">
    <property type="entry name" value="CS_dom"/>
</dbReference>
<dbReference type="Proteomes" id="UP000189681">
    <property type="component" value="Unassembled WGS sequence"/>
</dbReference>
<evidence type="ECO:0000259" key="4">
    <source>
        <dbReference type="PROSITE" id="PS51203"/>
    </source>
</evidence>
<accession>A0A1V4APQ3</accession>
<dbReference type="PROSITE" id="PS51203">
    <property type="entry name" value="CS"/>
    <property type="match status" value="1"/>
</dbReference>
<dbReference type="InterPro" id="IPR031107">
    <property type="entry name" value="Small_HSP"/>
</dbReference>
<proteinExistence type="inferred from homology"/>
<reference evidence="5 6" key="1">
    <citation type="journal article" date="2017" name="Water Res.">
        <title>Discovery and metagenomic analysis of an anammox bacterial enrichment related to Candidatus "Brocadia caroliniensis" in a full-scale glycerol-fed nitritation-denitritation separate centrate treatment process.</title>
        <authorList>
            <person name="Park H."/>
            <person name="Brotto A.C."/>
            <person name="van Loosdrecht M.C."/>
            <person name="Chandran K."/>
        </authorList>
    </citation>
    <scope>NUCLEOTIDE SEQUENCE [LARGE SCALE GENOMIC DNA]</scope>
    <source>
        <strain evidence="5">26THWARD</strain>
    </source>
</reference>
<dbReference type="STRING" id="1004156.AYP45_16700"/>
<evidence type="ECO:0000256" key="1">
    <source>
        <dbReference type="PROSITE-ProRule" id="PRU00285"/>
    </source>
</evidence>
<evidence type="ECO:0000256" key="2">
    <source>
        <dbReference type="RuleBase" id="RU003616"/>
    </source>
</evidence>
<dbReference type="InterPro" id="IPR008978">
    <property type="entry name" value="HSP20-like_chaperone"/>
</dbReference>
<evidence type="ECO:0000313" key="5">
    <source>
        <dbReference type="EMBL" id="OOP55092.1"/>
    </source>
</evidence>
<dbReference type="Gene3D" id="2.60.40.790">
    <property type="match status" value="1"/>
</dbReference>
<dbReference type="InterPro" id="IPR002068">
    <property type="entry name" value="A-crystallin/Hsp20_dom"/>
</dbReference>
<feature type="domain" description="SHSP" evidence="3">
    <location>
        <begin position="39"/>
        <end position="151"/>
    </location>
</feature>
<dbReference type="CDD" id="cd06464">
    <property type="entry name" value="ACD_sHsps-like"/>
    <property type="match status" value="1"/>
</dbReference>
<comment type="caution">
    <text evidence="5">The sequence shown here is derived from an EMBL/GenBank/DDBJ whole genome shotgun (WGS) entry which is preliminary data.</text>
</comment>
<dbReference type="PANTHER" id="PTHR11527">
    <property type="entry name" value="HEAT-SHOCK PROTEIN 20 FAMILY MEMBER"/>
    <property type="match status" value="1"/>
</dbReference>
<organism evidence="5 6">
    <name type="scientific">Candidatus Brocadia carolinensis</name>
    <dbReference type="NCBI Taxonomy" id="1004156"/>
    <lineage>
        <taxon>Bacteria</taxon>
        <taxon>Pseudomonadati</taxon>
        <taxon>Planctomycetota</taxon>
        <taxon>Candidatus Brocadiia</taxon>
        <taxon>Candidatus Brocadiales</taxon>
        <taxon>Candidatus Brocadiaceae</taxon>
        <taxon>Candidatus Brocadia</taxon>
    </lineage>
</organism>
<dbReference type="SUPFAM" id="SSF49764">
    <property type="entry name" value="HSP20-like chaperones"/>
    <property type="match status" value="1"/>
</dbReference>
<evidence type="ECO:0000259" key="3">
    <source>
        <dbReference type="PROSITE" id="PS01031"/>
    </source>
</evidence>
<sequence length="151" mass="17027">MAKDLIKWAQLPTISSMQEEMNRMFDRFFKGGESSDFGMTAASWAPPLDLSETADKVTVKAEIPGMDPKEIDISIQGDTLIIKGEKKEEKEEKGKNYYRMERRYGSFSRVVDLPASVDTNKVTAECKNGVLEITMQKKEEVKPKQISVKVG</sequence>
<dbReference type="EMBL" id="AYTS01000178">
    <property type="protein sequence ID" value="OOP55092.1"/>
    <property type="molecule type" value="Genomic_DNA"/>
</dbReference>
<dbReference type="AlphaFoldDB" id="A0A1V4APQ3"/>
<comment type="similarity">
    <text evidence="1 2">Belongs to the small heat shock protein (HSP20) family.</text>
</comment>
<evidence type="ECO:0000313" key="6">
    <source>
        <dbReference type="Proteomes" id="UP000189681"/>
    </source>
</evidence>
<gene>
    <name evidence="5" type="ORF">AYP45_16700</name>
</gene>
<dbReference type="Pfam" id="PF00011">
    <property type="entry name" value="HSP20"/>
    <property type="match status" value="1"/>
</dbReference>
<protein>
    <submittedName>
        <fullName evidence="5">Molecular chaperone</fullName>
    </submittedName>
</protein>